<organism evidence="2 3">
    <name type="scientific">Massilia norwichensis</name>
    <dbReference type="NCBI Taxonomy" id="1442366"/>
    <lineage>
        <taxon>Bacteria</taxon>
        <taxon>Pseudomonadati</taxon>
        <taxon>Pseudomonadota</taxon>
        <taxon>Betaproteobacteria</taxon>
        <taxon>Burkholderiales</taxon>
        <taxon>Oxalobacteraceae</taxon>
        <taxon>Telluria group</taxon>
        <taxon>Massilia</taxon>
    </lineage>
</organism>
<feature type="compositionally biased region" description="Polar residues" evidence="1">
    <location>
        <begin position="80"/>
        <end position="94"/>
    </location>
</feature>
<evidence type="ECO:0000313" key="2">
    <source>
        <dbReference type="EMBL" id="MCS0592566.1"/>
    </source>
</evidence>
<evidence type="ECO:0000313" key="3">
    <source>
        <dbReference type="Proteomes" id="UP001205560"/>
    </source>
</evidence>
<feature type="region of interest" description="Disordered" evidence="1">
    <location>
        <begin position="144"/>
        <end position="355"/>
    </location>
</feature>
<feature type="compositionally biased region" description="Polar residues" evidence="1">
    <location>
        <begin position="1"/>
        <end position="17"/>
    </location>
</feature>
<dbReference type="RefSeq" id="WP_258848334.1">
    <property type="nucleotide sequence ID" value="NZ_JANUGX010000050.1"/>
</dbReference>
<proteinExistence type="predicted"/>
<keyword evidence="3" id="KW-1185">Reference proteome</keyword>
<dbReference type="EMBL" id="JANUGX010000050">
    <property type="protein sequence ID" value="MCS0592566.1"/>
    <property type="molecule type" value="Genomic_DNA"/>
</dbReference>
<feature type="region of interest" description="Disordered" evidence="1">
    <location>
        <begin position="1"/>
        <end position="112"/>
    </location>
</feature>
<sequence>MDANQRSEVNNQTNNVANEKWTPGAKGKTADEGPLDHTYPNGLGVQQQGNQGLDTMGTQQTGAGPGAQPGGMGGRDDGGNQSVTPGGSMQTQMNGGSGPVQGITDSHQRQMEQKSGAYGMLEQPIGHRPKDSGVNVTEGHDMHRDVVRGTMASQNANQPDLQGGSLGPNHGAGNMQSGRTVSGSAQGSMQGGTSGGGMHGPQSAPTSLNAGSATGNRQQTSSLYVSDNSTRNGGGMRGPLDGSDANGQEAQRGNTQLGVSGSGSMANQAPSIGGVHQSNDVAGGLPRSPGNTGANNAAGSTDRAGSQTGAGAADSGPPAHDSNDAAGGYPRSPGYANKLAGDQNMDDDTGFKRKP</sequence>
<feature type="compositionally biased region" description="Gly residues" evidence="1">
    <location>
        <begin position="63"/>
        <end position="73"/>
    </location>
</feature>
<evidence type="ECO:0000256" key="1">
    <source>
        <dbReference type="SAM" id="MobiDB-lite"/>
    </source>
</evidence>
<name>A0ABT2AED8_9BURK</name>
<comment type="caution">
    <text evidence="2">The sequence shown here is derived from an EMBL/GenBank/DDBJ whole genome shotgun (WGS) entry which is preliminary data.</text>
</comment>
<reference evidence="2 3" key="1">
    <citation type="submission" date="2022-08" db="EMBL/GenBank/DDBJ databases">
        <title>Reclassification of Massilia species as members of the genera Telluria, Duganella, Pseudoduganella, Mokoshia gen. nov. and Zemynaea gen. nov. using orthogonal and non-orthogonal genome-based approaches.</title>
        <authorList>
            <person name="Bowman J.P."/>
        </authorList>
    </citation>
    <scope>NUCLEOTIDE SEQUENCE [LARGE SCALE GENOMIC DNA]</scope>
    <source>
        <strain evidence="2 3">LMG 28164</strain>
    </source>
</reference>
<feature type="compositionally biased region" description="Low complexity" evidence="1">
    <location>
        <begin position="41"/>
        <end position="62"/>
    </location>
</feature>
<gene>
    <name evidence="2" type="ORF">NX782_25620</name>
</gene>
<feature type="compositionally biased region" description="Gly residues" evidence="1">
    <location>
        <begin position="189"/>
        <end position="199"/>
    </location>
</feature>
<feature type="compositionally biased region" description="Polar residues" evidence="1">
    <location>
        <begin position="151"/>
        <end position="160"/>
    </location>
</feature>
<feature type="compositionally biased region" description="Polar residues" evidence="1">
    <location>
        <begin position="204"/>
        <end position="231"/>
    </location>
</feature>
<feature type="compositionally biased region" description="Polar residues" evidence="1">
    <location>
        <begin position="289"/>
        <end position="309"/>
    </location>
</feature>
<feature type="compositionally biased region" description="Polar residues" evidence="1">
    <location>
        <begin position="245"/>
        <end position="280"/>
    </location>
</feature>
<accession>A0ABT2AED8</accession>
<dbReference type="Proteomes" id="UP001205560">
    <property type="component" value="Unassembled WGS sequence"/>
</dbReference>
<protein>
    <submittedName>
        <fullName evidence="2">Uncharacterized protein</fullName>
    </submittedName>
</protein>